<proteinExistence type="predicted"/>
<dbReference type="NCBIfam" id="NF033547">
    <property type="entry name" value="transpos_IS1595"/>
    <property type="match status" value="1"/>
</dbReference>
<dbReference type="AlphaFoldDB" id="A0A5J4QCX4"/>
<dbReference type="InterPro" id="IPR024442">
    <property type="entry name" value="Transposase_Zn_ribbon"/>
</dbReference>
<evidence type="ECO:0000259" key="1">
    <source>
        <dbReference type="SMART" id="SM01126"/>
    </source>
</evidence>
<comment type="caution">
    <text evidence="2">The sequence shown here is derived from an EMBL/GenBank/DDBJ whole genome shotgun (WGS) entry which is preliminary data.</text>
</comment>
<dbReference type="Pfam" id="PF12760">
    <property type="entry name" value="Zn_ribbon_IS1595"/>
    <property type="match status" value="1"/>
</dbReference>
<reference evidence="2" key="1">
    <citation type="submission" date="2019-03" db="EMBL/GenBank/DDBJ databases">
        <title>Single cell metagenomics reveals metabolic interactions within the superorganism composed of flagellate Streblomastix strix and complex community of Bacteroidetes bacteria on its surface.</title>
        <authorList>
            <person name="Treitli S.C."/>
            <person name="Kolisko M."/>
            <person name="Husnik F."/>
            <person name="Keeling P."/>
            <person name="Hampl V."/>
        </authorList>
    </citation>
    <scope>NUCLEOTIDE SEQUENCE</scope>
    <source>
        <strain evidence="2">STM</strain>
    </source>
</reference>
<sequence>MKLFEFEKYFPTEEICRAKFKEMRDKEGVVCSKCGCVHHTWLPSKEQYRCKKCNHYTTLRANTVMHGSKLPFRYWFLAMHLLTATKHTFSAIEIQHQLGHKRYQPIWEMVHKRRSVMGKRDRKYMLTGTVEVDEGFFTTEIILEEKNDKLKRGAGSQAKTKVLVMAESTPTLSTKKSQKPKQVGHIKMVVIPNLKAQTIDGEAVNAISSESNIVSDATSSHKNFANEFAKIDARVVKPEDIGKVLPWVHIVISNSKSLLIDTYHGIKKEFLQSYLNEFCYKFNRRYFGDDLFERLVMVSAGYRTDFEHRIYNKNAR</sequence>
<protein>
    <recommendedName>
        <fullName evidence="1">ISXO2-like transposase domain-containing protein</fullName>
    </recommendedName>
</protein>
<dbReference type="Pfam" id="PF12762">
    <property type="entry name" value="DDE_Tnp_IS1595"/>
    <property type="match status" value="1"/>
</dbReference>
<dbReference type="EMBL" id="SNRY01004034">
    <property type="protein sequence ID" value="KAA6318959.1"/>
    <property type="molecule type" value="Genomic_DNA"/>
</dbReference>
<accession>A0A5J4QCX4</accession>
<organism evidence="2">
    <name type="scientific">termite gut metagenome</name>
    <dbReference type="NCBI Taxonomy" id="433724"/>
    <lineage>
        <taxon>unclassified sequences</taxon>
        <taxon>metagenomes</taxon>
        <taxon>organismal metagenomes</taxon>
    </lineage>
</organism>
<gene>
    <name evidence="2" type="ORF">EZS27_031094</name>
</gene>
<feature type="domain" description="ISXO2-like transposase" evidence="1">
    <location>
        <begin position="125"/>
        <end position="283"/>
    </location>
</feature>
<dbReference type="InterPro" id="IPR024445">
    <property type="entry name" value="Tnp_ISXO2-like"/>
</dbReference>
<evidence type="ECO:0000313" key="2">
    <source>
        <dbReference type="EMBL" id="KAA6318959.1"/>
    </source>
</evidence>
<dbReference type="SMART" id="SM01126">
    <property type="entry name" value="DDE_Tnp_IS1595"/>
    <property type="match status" value="1"/>
</dbReference>
<name>A0A5J4QCX4_9ZZZZ</name>